<keyword evidence="3" id="KW-1185">Reference proteome</keyword>
<dbReference type="Pfam" id="PF13561">
    <property type="entry name" value="adh_short_C2"/>
    <property type="match status" value="1"/>
</dbReference>
<dbReference type="SUPFAM" id="SSF51735">
    <property type="entry name" value="NAD(P)-binding Rossmann-fold domains"/>
    <property type="match status" value="1"/>
</dbReference>
<dbReference type="STRING" id="1225564.AA309_04250"/>
<dbReference type="RefSeq" id="WP_047187755.1">
    <property type="nucleotide sequence ID" value="NZ_LCYG01000015.1"/>
</dbReference>
<dbReference type="FunFam" id="3.40.50.720:FF:000084">
    <property type="entry name" value="Short-chain dehydrogenase reductase"/>
    <property type="match status" value="1"/>
</dbReference>
<protein>
    <submittedName>
        <fullName evidence="2">3-oxoacyl-ACP reductase</fullName>
    </submittedName>
</protein>
<dbReference type="OrthoDB" id="9793325at2"/>
<dbReference type="PATRIC" id="fig|1225564.3.peg.1207"/>
<comment type="similarity">
    <text evidence="1">Belongs to the short-chain dehydrogenases/reductases (SDR) family.</text>
</comment>
<proteinExistence type="inferred from homology"/>
<dbReference type="Gene3D" id="3.40.50.720">
    <property type="entry name" value="NAD(P)-binding Rossmann-like Domain"/>
    <property type="match status" value="1"/>
</dbReference>
<dbReference type="PRINTS" id="PR00081">
    <property type="entry name" value="GDHRDH"/>
</dbReference>
<dbReference type="AlphaFoldDB" id="A0A0H1RGG9"/>
<accession>A0A0H1RGG9</accession>
<evidence type="ECO:0000313" key="3">
    <source>
        <dbReference type="Proteomes" id="UP000035489"/>
    </source>
</evidence>
<dbReference type="EMBL" id="LCYG01000015">
    <property type="protein sequence ID" value="KLK94189.1"/>
    <property type="molecule type" value="Genomic_DNA"/>
</dbReference>
<evidence type="ECO:0000256" key="1">
    <source>
        <dbReference type="ARBA" id="ARBA00006484"/>
    </source>
</evidence>
<gene>
    <name evidence="2" type="ORF">AA309_04250</name>
</gene>
<dbReference type="CDD" id="cd05344">
    <property type="entry name" value="BKR_like_SDR_like"/>
    <property type="match status" value="1"/>
</dbReference>
<dbReference type="InterPro" id="IPR036291">
    <property type="entry name" value="NAD(P)-bd_dom_sf"/>
</dbReference>
<dbReference type="Proteomes" id="UP000035489">
    <property type="component" value="Unassembled WGS sequence"/>
</dbReference>
<comment type="caution">
    <text evidence="2">The sequence shown here is derived from an EMBL/GenBank/DDBJ whole genome shotgun (WGS) entry which is preliminary data.</text>
</comment>
<name>A0A0H1RGG9_9HYPH</name>
<dbReference type="InterPro" id="IPR050259">
    <property type="entry name" value="SDR"/>
</dbReference>
<dbReference type="PANTHER" id="PTHR42879:SF6">
    <property type="entry name" value="NADPH-DEPENDENT REDUCTASE BACG"/>
    <property type="match status" value="1"/>
</dbReference>
<dbReference type="InterPro" id="IPR002347">
    <property type="entry name" value="SDR_fam"/>
</dbReference>
<dbReference type="PANTHER" id="PTHR42879">
    <property type="entry name" value="3-OXOACYL-(ACYL-CARRIER-PROTEIN) REDUCTASE"/>
    <property type="match status" value="1"/>
</dbReference>
<sequence length="259" mass="26687">MKTGLEGKRALVLGASKGLGFGIAQGLAEEGARVAIASRTMEGSTTAADKIGRDVLPFICDTGKVNQVDALAKDVTEAFGGVDILVLNSGGPPPGKAQGVSSDQWRQSFDAMFVNLVRIADQLLPGMIERKFGRIISVISSGVIQPIPNLAISNAIRPALVGWGKTLASEVAASGVTVNAIAPGRIATDRLKQLDAANAERTGRSVEDVAEAARAGIPAGRYGEIEEFAAAAVFLASEKASFITGSILRVDGGQISSVT</sequence>
<organism evidence="2 3">
    <name type="scientific">Microvirga vignae</name>
    <dbReference type="NCBI Taxonomy" id="1225564"/>
    <lineage>
        <taxon>Bacteria</taxon>
        <taxon>Pseudomonadati</taxon>
        <taxon>Pseudomonadota</taxon>
        <taxon>Alphaproteobacteria</taxon>
        <taxon>Hyphomicrobiales</taxon>
        <taxon>Methylobacteriaceae</taxon>
        <taxon>Microvirga</taxon>
    </lineage>
</organism>
<evidence type="ECO:0000313" key="2">
    <source>
        <dbReference type="EMBL" id="KLK94189.1"/>
    </source>
</evidence>
<reference evidence="2 3" key="1">
    <citation type="submission" date="2015-05" db="EMBL/GenBank/DDBJ databases">
        <title>Draft genome sequence of Microvirga vignae strain BR3299, a novel nitrogen fixing bacteria isolated from Brazil semi-aired region.</title>
        <authorList>
            <person name="Zilli J.E."/>
            <person name="Passos S.R."/>
            <person name="Leite J."/>
            <person name="Baldani J.I."/>
            <person name="Xavier G.R."/>
            <person name="Rumjaneck N.G."/>
            <person name="Simoes-Araujo J.L."/>
        </authorList>
    </citation>
    <scope>NUCLEOTIDE SEQUENCE [LARGE SCALE GENOMIC DNA]</scope>
    <source>
        <strain evidence="2 3">BR3299</strain>
    </source>
</reference>